<dbReference type="InterPro" id="IPR020568">
    <property type="entry name" value="Ribosomal_Su5_D2-typ_SF"/>
</dbReference>
<dbReference type="SUPFAM" id="SSF55060">
    <property type="entry name" value="GHMP Kinase, C-terminal domain"/>
    <property type="match status" value="1"/>
</dbReference>
<evidence type="ECO:0000259" key="14">
    <source>
        <dbReference type="Pfam" id="PF10509"/>
    </source>
</evidence>
<dbReference type="PANTHER" id="PTHR10457">
    <property type="entry name" value="MEVALONATE KINASE/GALACTOKINASE"/>
    <property type="match status" value="1"/>
</dbReference>
<keyword evidence="9" id="KW-0299">Galactose metabolism</keyword>
<dbReference type="FunFam" id="3.30.70.890:FF:000001">
    <property type="entry name" value="Galactokinase"/>
    <property type="match status" value="1"/>
</dbReference>
<dbReference type="InterPro" id="IPR019539">
    <property type="entry name" value="GalKase_N"/>
</dbReference>
<evidence type="ECO:0000313" key="15">
    <source>
        <dbReference type="EMBL" id="MBA8949014.1"/>
    </source>
</evidence>
<dbReference type="SUPFAM" id="SSF54211">
    <property type="entry name" value="Ribosomal protein S5 domain 2-like"/>
    <property type="match status" value="1"/>
</dbReference>
<evidence type="ECO:0000256" key="10">
    <source>
        <dbReference type="ARBA" id="ARBA00023277"/>
    </source>
</evidence>
<evidence type="ECO:0000256" key="4">
    <source>
        <dbReference type="ARBA" id="ARBA00022723"/>
    </source>
</evidence>
<evidence type="ECO:0000259" key="12">
    <source>
        <dbReference type="Pfam" id="PF00288"/>
    </source>
</evidence>
<dbReference type="EMBL" id="JACJIA010000001">
    <property type="protein sequence ID" value="MBA8949014.1"/>
    <property type="molecule type" value="Genomic_DNA"/>
</dbReference>
<dbReference type="GO" id="GO:0004335">
    <property type="term" value="F:galactokinase activity"/>
    <property type="evidence" value="ECO:0007669"/>
    <property type="project" value="UniProtKB-UniRule"/>
</dbReference>
<keyword evidence="6 15" id="KW-0418">Kinase</keyword>
<dbReference type="PIRSF" id="PIRSF000530">
    <property type="entry name" value="Galactokinase"/>
    <property type="match status" value="1"/>
</dbReference>
<name>A0A7W3LJ34_ACTNM</name>
<dbReference type="InterPro" id="IPR006204">
    <property type="entry name" value="GHMP_kinase_N_dom"/>
</dbReference>
<evidence type="ECO:0000256" key="7">
    <source>
        <dbReference type="ARBA" id="ARBA00022840"/>
    </source>
</evidence>
<evidence type="ECO:0000256" key="6">
    <source>
        <dbReference type="ARBA" id="ARBA00022777"/>
    </source>
</evidence>
<evidence type="ECO:0000256" key="8">
    <source>
        <dbReference type="ARBA" id="ARBA00022842"/>
    </source>
</evidence>
<comment type="similarity">
    <text evidence="1">Belongs to the GHMP kinase family. GalK subfamily.</text>
</comment>
<dbReference type="Pfam" id="PF08544">
    <property type="entry name" value="GHMP_kinases_C"/>
    <property type="match status" value="1"/>
</dbReference>
<sequence length="375" mass="38405">MNEAVVAFREAYGTEPEGVWAAPGRVNLIGEHTDYNDGFVLPFALEQTVTVAAAPWEGAPDGALEVSSLRAPGERVGVPPDAEPGSVPGWAAYPAGVLWALRDAGHKIGAARLVVGSDLPDGAGLSSSAALECATALALTGLAGIALPGAELARLAQRAENVFVGMPCGILDQSASLLSTAGHLLLLDTRDLGVRQVPFAADGLELLLVDTRVKHSLVDGEYAARRASCEEAARRLGVRALRDAGDLSALTDPVLLRRARHVVGENARVERVVALLEAGRAAGIGPLLTASHVSLRDDFEVSCPELDAAVAAALAAGALGARMTGGGFGGSVIALVPADAVAEVAAAVALAFAERGWAEPHCRTVTPSAGARRVR</sequence>
<evidence type="ECO:0000256" key="3">
    <source>
        <dbReference type="ARBA" id="ARBA00022679"/>
    </source>
</evidence>
<dbReference type="NCBIfam" id="TIGR00131">
    <property type="entry name" value="gal_kin"/>
    <property type="match status" value="1"/>
</dbReference>
<dbReference type="GO" id="GO:0005524">
    <property type="term" value="F:ATP binding"/>
    <property type="evidence" value="ECO:0007669"/>
    <property type="project" value="UniProtKB-UniRule"/>
</dbReference>
<protein>
    <recommendedName>
        <fullName evidence="11">Galactokinase</fullName>
        <ecNumber evidence="11">2.7.1.6</ecNumber>
    </recommendedName>
</protein>
<dbReference type="InterPro" id="IPR006203">
    <property type="entry name" value="GHMP_knse_ATP-bd_CS"/>
</dbReference>
<dbReference type="AlphaFoldDB" id="A0A7W3LJ34"/>
<keyword evidence="3 15" id="KW-0808">Transferase</keyword>
<dbReference type="InterPro" id="IPR036554">
    <property type="entry name" value="GHMP_kinase_C_sf"/>
</dbReference>
<dbReference type="InterPro" id="IPR013750">
    <property type="entry name" value="GHMP_kinase_C_dom"/>
</dbReference>
<reference evidence="15 16" key="1">
    <citation type="submission" date="2020-08" db="EMBL/GenBank/DDBJ databases">
        <title>Genomic Encyclopedia of Type Strains, Phase IV (KMG-IV): sequencing the most valuable type-strain genomes for metagenomic binning, comparative biology and taxonomic classification.</title>
        <authorList>
            <person name="Goeker M."/>
        </authorList>
    </citation>
    <scope>NUCLEOTIDE SEQUENCE [LARGE SCALE GENOMIC DNA]</scope>
    <source>
        <strain evidence="15 16">DSM 44197</strain>
    </source>
</reference>
<dbReference type="InterPro" id="IPR000705">
    <property type="entry name" value="Galactokinase"/>
</dbReference>
<evidence type="ECO:0000259" key="13">
    <source>
        <dbReference type="Pfam" id="PF08544"/>
    </source>
</evidence>
<keyword evidence="2" id="KW-0963">Cytoplasm</keyword>
<dbReference type="InterPro" id="IPR019741">
    <property type="entry name" value="Galactokinase_CS"/>
</dbReference>
<comment type="caution">
    <text evidence="15">The sequence shown here is derived from an EMBL/GenBank/DDBJ whole genome shotgun (WGS) entry which is preliminary data.</text>
</comment>
<dbReference type="Pfam" id="PF10509">
    <property type="entry name" value="GalKase_gal_bdg"/>
    <property type="match status" value="1"/>
</dbReference>
<evidence type="ECO:0000256" key="5">
    <source>
        <dbReference type="ARBA" id="ARBA00022741"/>
    </source>
</evidence>
<dbReference type="Proteomes" id="UP000572680">
    <property type="component" value="Unassembled WGS sequence"/>
</dbReference>
<proteinExistence type="inferred from homology"/>
<keyword evidence="16" id="KW-1185">Reference proteome</keyword>
<dbReference type="PROSITE" id="PS00627">
    <property type="entry name" value="GHMP_KINASES_ATP"/>
    <property type="match status" value="1"/>
</dbReference>
<dbReference type="GO" id="GO:0006012">
    <property type="term" value="P:galactose metabolic process"/>
    <property type="evidence" value="ECO:0007669"/>
    <property type="project" value="UniProtKB-UniRule"/>
</dbReference>
<keyword evidence="7" id="KW-0067">ATP-binding</keyword>
<keyword evidence="8" id="KW-0460">Magnesium</keyword>
<dbReference type="PRINTS" id="PR00959">
    <property type="entry name" value="MEVGALKINASE"/>
</dbReference>
<evidence type="ECO:0000256" key="11">
    <source>
        <dbReference type="NCBIfam" id="TIGR00131"/>
    </source>
</evidence>
<keyword evidence="10" id="KW-0119">Carbohydrate metabolism</keyword>
<organism evidence="15 16">
    <name type="scientific">Actinomadura namibiensis</name>
    <dbReference type="NCBI Taxonomy" id="182080"/>
    <lineage>
        <taxon>Bacteria</taxon>
        <taxon>Bacillati</taxon>
        <taxon>Actinomycetota</taxon>
        <taxon>Actinomycetes</taxon>
        <taxon>Streptosporangiales</taxon>
        <taxon>Thermomonosporaceae</taxon>
        <taxon>Actinomadura</taxon>
    </lineage>
</organism>
<dbReference type="PRINTS" id="PR00473">
    <property type="entry name" value="GALCTOKINASE"/>
</dbReference>
<dbReference type="InterPro" id="IPR006206">
    <property type="entry name" value="Mevalonate/galactokinase"/>
</dbReference>
<dbReference type="InterPro" id="IPR014721">
    <property type="entry name" value="Ribsml_uS5_D2-typ_fold_subgr"/>
</dbReference>
<dbReference type="Pfam" id="PF00288">
    <property type="entry name" value="GHMP_kinases_N"/>
    <property type="match status" value="1"/>
</dbReference>
<dbReference type="RefSeq" id="WP_182841536.1">
    <property type="nucleotide sequence ID" value="NZ_JACJIA010000001.1"/>
</dbReference>
<feature type="domain" description="GHMP kinase C-terminal" evidence="13">
    <location>
        <begin position="274"/>
        <end position="350"/>
    </location>
</feature>
<keyword evidence="5" id="KW-0547">Nucleotide-binding</keyword>
<evidence type="ECO:0000256" key="2">
    <source>
        <dbReference type="ARBA" id="ARBA00022490"/>
    </source>
</evidence>
<dbReference type="Gene3D" id="3.30.70.890">
    <property type="entry name" value="GHMP kinase, C-terminal domain"/>
    <property type="match status" value="1"/>
</dbReference>
<gene>
    <name evidence="15" type="ORF">HNR61_000612</name>
</gene>
<evidence type="ECO:0000256" key="1">
    <source>
        <dbReference type="ARBA" id="ARBA00006566"/>
    </source>
</evidence>
<dbReference type="FunFam" id="3.30.230.10:FF:000017">
    <property type="entry name" value="Galactokinase"/>
    <property type="match status" value="1"/>
</dbReference>
<dbReference type="PANTHER" id="PTHR10457:SF7">
    <property type="entry name" value="GALACTOKINASE-RELATED"/>
    <property type="match status" value="1"/>
</dbReference>
<dbReference type="GO" id="GO:0005829">
    <property type="term" value="C:cytosol"/>
    <property type="evidence" value="ECO:0007669"/>
    <property type="project" value="TreeGrafter"/>
</dbReference>
<accession>A0A7W3LJ34</accession>
<dbReference type="GO" id="GO:0046872">
    <property type="term" value="F:metal ion binding"/>
    <property type="evidence" value="ECO:0007669"/>
    <property type="project" value="UniProtKB-KW"/>
</dbReference>
<evidence type="ECO:0000313" key="16">
    <source>
        <dbReference type="Proteomes" id="UP000572680"/>
    </source>
</evidence>
<dbReference type="EC" id="2.7.1.6" evidence="11"/>
<dbReference type="Gene3D" id="3.30.230.10">
    <property type="match status" value="1"/>
</dbReference>
<feature type="domain" description="Galactokinase N-terminal" evidence="14">
    <location>
        <begin position="7"/>
        <end position="55"/>
    </location>
</feature>
<keyword evidence="4" id="KW-0479">Metal-binding</keyword>
<dbReference type="PROSITE" id="PS00106">
    <property type="entry name" value="GALACTOKINASE"/>
    <property type="match status" value="1"/>
</dbReference>
<evidence type="ECO:0000256" key="9">
    <source>
        <dbReference type="ARBA" id="ARBA00023144"/>
    </source>
</evidence>
<feature type="domain" description="GHMP kinase N-terminal" evidence="12">
    <location>
        <begin position="94"/>
        <end position="178"/>
    </location>
</feature>